<sequence length="166" mass="18478">MMAWDYEYDVVVVGSGASGFSAAITAKKEGLHTLLIEKEKYFGGASALSGGGIWISNNRYLVEAGAADSFEESKLYLDATVGDLVSDKIKETYLHKGVEMLEYMHNLGPHMRFSYAKNYSDYYPTQPGGKGTGRSIEPKVVDLNTLQDWKSKLNFFLLQWIQKASL</sequence>
<keyword evidence="2" id="KW-0285">Flavoprotein</keyword>
<evidence type="ECO:0000256" key="1">
    <source>
        <dbReference type="ARBA" id="ARBA00001974"/>
    </source>
</evidence>
<keyword evidence="3" id="KW-0274">FAD</keyword>
<evidence type="ECO:0000256" key="3">
    <source>
        <dbReference type="ARBA" id="ARBA00022827"/>
    </source>
</evidence>
<evidence type="ECO:0000256" key="2">
    <source>
        <dbReference type="ARBA" id="ARBA00022630"/>
    </source>
</evidence>
<evidence type="ECO:0000313" key="7">
    <source>
        <dbReference type="Proteomes" id="UP001303902"/>
    </source>
</evidence>
<evidence type="ECO:0000256" key="4">
    <source>
        <dbReference type="ARBA" id="ARBA00023002"/>
    </source>
</evidence>
<dbReference type="InterPro" id="IPR050315">
    <property type="entry name" value="FAD-oxidoreductase_2"/>
</dbReference>
<accession>A0ABZ0L7W4</accession>
<dbReference type="PANTHER" id="PTHR43400">
    <property type="entry name" value="FUMARATE REDUCTASE"/>
    <property type="match status" value="1"/>
</dbReference>
<proteinExistence type="predicted"/>
<evidence type="ECO:0000259" key="5">
    <source>
        <dbReference type="Pfam" id="PF00890"/>
    </source>
</evidence>
<evidence type="ECO:0000313" key="6">
    <source>
        <dbReference type="EMBL" id="WOV87484.1"/>
    </source>
</evidence>
<dbReference type="Pfam" id="PF00890">
    <property type="entry name" value="FAD_binding_2"/>
    <property type="match status" value="1"/>
</dbReference>
<dbReference type="InterPro" id="IPR003953">
    <property type="entry name" value="FAD-dep_OxRdtase_2_FAD-bd"/>
</dbReference>
<keyword evidence="7" id="KW-1185">Reference proteome</keyword>
<protein>
    <submittedName>
        <fullName evidence="6">FAD-dependent oxidoreductase</fullName>
    </submittedName>
</protein>
<keyword evidence="4" id="KW-0560">Oxidoreductase</keyword>
<dbReference type="Proteomes" id="UP001303902">
    <property type="component" value="Chromosome"/>
</dbReference>
<name>A0ABZ0L7W4_9BACL</name>
<gene>
    <name evidence="6" type="ORF">QWT69_16800</name>
</gene>
<feature type="domain" description="FAD-dependent oxidoreductase 2 FAD-binding" evidence="5">
    <location>
        <begin position="9"/>
        <end position="129"/>
    </location>
</feature>
<dbReference type="EMBL" id="CP129118">
    <property type="protein sequence ID" value="WOV87484.1"/>
    <property type="molecule type" value="Genomic_DNA"/>
</dbReference>
<dbReference type="PANTHER" id="PTHR43400:SF10">
    <property type="entry name" value="3-OXOSTEROID 1-DEHYDROGENASE"/>
    <property type="match status" value="1"/>
</dbReference>
<reference evidence="6 7" key="1">
    <citation type="submission" date="2023-06" db="EMBL/GenBank/DDBJ databases">
        <title>Sporosarcina sp. nov., isolated from Korean tranditional fermented seafood 'Jeotgal'.</title>
        <authorList>
            <person name="Yang A.I."/>
            <person name="Shin N.-R."/>
        </authorList>
    </citation>
    <scope>NUCLEOTIDE SEQUENCE [LARGE SCALE GENOMIC DNA]</scope>
    <source>
        <strain evidence="6 7">T2O-4</strain>
    </source>
</reference>
<dbReference type="SUPFAM" id="SSF51905">
    <property type="entry name" value="FAD/NAD(P)-binding domain"/>
    <property type="match status" value="1"/>
</dbReference>
<dbReference type="Gene3D" id="3.50.50.60">
    <property type="entry name" value="FAD/NAD(P)-binding domain"/>
    <property type="match status" value="1"/>
</dbReference>
<dbReference type="RefSeq" id="WP_317967641.1">
    <property type="nucleotide sequence ID" value="NZ_CP129118.1"/>
</dbReference>
<comment type="cofactor">
    <cofactor evidence="1">
        <name>FAD</name>
        <dbReference type="ChEBI" id="CHEBI:57692"/>
    </cofactor>
</comment>
<dbReference type="InterPro" id="IPR036188">
    <property type="entry name" value="FAD/NAD-bd_sf"/>
</dbReference>
<organism evidence="6 7">
    <name type="scientific">Sporosarcina oncorhynchi</name>
    <dbReference type="NCBI Taxonomy" id="3056444"/>
    <lineage>
        <taxon>Bacteria</taxon>
        <taxon>Bacillati</taxon>
        <taxon>Bacillota</taxon>
        <taxon>Bacilli</taxon>
        <taxon>Bacillales</taxon>
        <taxon>Caryophanaceae</taxon>
        <taxon>Sporosarcina</taxon>
    </lineage>
</organism>